<dbReference type="Gene3D" id="3.40.50.720">
    <property type="entry name" value="NAD(P)-binding Rossmann-like Domain"/>
    <property type="match status" value="1"/>
</dbReference>
<dbReference type="PANTHER" id="PTHR43544:SF12">
    <property type="entry name" value="NAD(P)-BINDING ROSSMANN-FOLD SUPERFAMILY PROTEIN"/>
    <property type="match status" value="1"/>
</dbReference>
<keyword evidence="3" id="KW-1185">Reference proteome</keyword>
<evidence type="ECO:0008006" key="4">
    <source>
        <dbReference type="Google" id="ProtNLM"/>
    </source>
</evidence>
<dbReference type="InterPro" id="IPR051468">
    <property type="entry name" value="Fungal_SecMetab_SDRs"/>
</dbReference>
<dbReference type="GO" id="GO:0005737">
    <property type="term" value="C:cytoplasm"/>
    <property type="evidence" value="ECO:0007669"/>
    <property type="project" value="TreeGrafter"/>
</dbReference>
<evidence type="ECO:0000313" key="3">
    <source>
        <dbReference type="Proteomes" id="UP000035909"/>
    </source>
</evidence>
<dbReference type="GO" id="GO:0016491">
    <property type="term" value="F:oxidoreductase activity"/>
    <property type="evidence" value="ECO:0007669"/>
    <property type="project" value="TreeGrafter"/>
</dbReference>
<evidence type="ECO:0000256" key="1">
    <source>
        <dbReference type="SAM" id="MobiDB-lite"/>
    </source>
</evidence>
<accession>A0A0J1JRU6</accession>
<dbReference type="PANTHER" id="PTHR43544">
    <property type="entry name" value="SHORT-CHAIN DEHYDROGENASE/REDUCTASE"/>
    <property type="match status" value="1"/>
</dbReference>
<gene>
    <name evidence="2" type="ORF">ABT57_22775</name>
</gene>
<dbReference type="SUPFAM" id="SSF51735">
    <property type="entry name" value="NAD(P)-binding Rossmann-fold domains"/>
    <property type="match status" value="1"/>
</dbReference>
<proteinExistence type="predicted"/>
<comment type="caution">
    <text evidence="2">The sequence shown here is derived from an EMBL/GenBank/DDBJ whole genome shotgun (WGS) entry which is preliminary data.</text>
</comment>
<dbReference type="PATRIC" id="fig|320778.3.peg.4876"/>
<dbReference type="AlphaFoldDB" id="A0A0J1JRU6"/>
<dbReference type="Proteomes" id="UP000035909">
    <property type="component" value="Unassembled WGS sequence"/>
</dbReference>
<evidence type="ECO:0000313" key="2">
    <source>
        <dbReference type="EMBL" id="KLV04982.1"/>
    </source>
</evidence>
<dbReference type="EMBL" id="LDOU01000030">
    <property type="protein sequence ID" value="KLV04982.1"/>
    <property type="molecule type" value="Genomic_DNA"/>
</dbReference>
<sequence>MNAAGFLHAGTTSHSDLHKGLKDGLNKGASVAHIKREPLNQSRIPTASTQPQISQCQMPEKRLSEITPAFLEHNLRANLYLSIALAQCCDNLLPRCTPFRFACLSAMVGSIADNHSGGWYSYRISKAALNMFLKTLSLEWQRQFPNACVAAIHPGTTDTQLSAPFQSRITASKLYSSDISARRIVSVIESLTPEQSGRFYHWDGSVLSW</sequence>
<name>A0A0J1JRU6_9GAMM</name>
<dbReference type="STRING" id="320778.ABT57_22775"/>
<dbReference type="InterPro" id="IPR036291">
    <property type="entry name" value="NAD(P)-bd_dom_sf"/>
</dbReference>
<organism evidence="2 3">
    <name type="scientific">Photobacterium ganghwense</name>
    <dbReference type="NCBI Taxonomy" id="320778"/>
    <lineage>
        <taxon>Bacteria</taxon>
        <taxon>Pseudomonadati</taxon>
        <taxon>Pseudomonadota</taxon>
        <taxon>Gammaproteobacteria</taxon>
        <taxon>Vibrionales</taxon>
        <taxon>Vibrionaceae</taxon>
        <taxon>Photobacterium</taxon>
    </lineage>
</organism>
<protein>
    <recommendedName>
        <fullName evidence="4">C factor cell-cell signaling protein</fullName>
    </recommendedName>
</protein>
<reference evidence="2 3" key="1">
    <citation type="submission" date="2015-05" db="EMBL/GenBank/DDBJ databases">
        <title>Photobacterium galathea sp. nov.</title>
        <authorList>
            <person name="Machado H."/>
            <person name="Gram L."/>
        </authorList>
    </citation>
    <scope>NUCLEOTIDE SEQUENCE [LARGE SCALE GENOMIC DNA]</scope>
    <source>
        <strain evidence="2 3">DSM 22954</strain>
    </source>
</reference>
<feature type="region of interest" description="Disordered" evidence="1">
    <location>
        <begin position="1"/>
        <end position="20"/>
    </location>
</feature>